<dbReference type="PROSITE" id="PS01117">
    <property type="entry name" value="HTH_MARR_1"/>
    <property type="match status" value="1"/>
</dbReference>
<dbReference type="PRINTS" id="PR00598">
    <property type="entry name" value="HTHMARR"/>
</dbReference>
<feature type="domain" description="HTH marR-type" evidence="4">
    <location>
        <begin position="17"/>
        <end position="149"/>
    </location>
</feature>
<reference evidence="5 6" key="1">
    <citation type="submission" date="2014-03" db="EMBL/GenBank/DDBJ databases">
        <title>The draft genome sequence of Thioclava dalianensis DLFJ1-1.</title>
        <authorList>
            <person name="Lai Q."/>
            <person name="Shao Z."/>
        </authorList>
    </citation>
    <scope>NUCLEOTIDE SEQUENCE [LARGE SCALE GENOMIC DNA]</scope>
    <source>
        <strain evidence="5 6">DLFJ1-1</strain>
    </source>
</reference>
<keyword evidence="3" id="KW-0804">Transcription</keyword>
<dbReference type="RefSeq" id="WP_051693268.1">
    <property type="nucleotide sequence ID" value="NZ_FOVB01000001.1"/>
</dbReference>
<dbReference type="eggNOG" id="COG1846">
    <property type="taxonomic scope" value="Bacteria"/>
</dbReference>
<comment type="caution">
    <text evidence="5">The sequence shown here is derived from an EMBL/GenBank/DDBJ whole genome shotgun (WGS) entry which is preliminary data.</text>
</comment>
<evidence type="ECO:0000313" key="6">
    <source>
        <dbReference type="Proteomes" id="UP000027725"/>
    </source>
</evidence>
<dbReference type="Proteomes" id="UP000027725">
    <property type="component" value="Unassembled WGS sequence"/>
</dbReference>
<evidence type="ECO:0000313" key="5">
    <source>
        <dbReference type="EMBL" id="KEP71416.1"/>
    </source>
</evidence>
<gene>
    <name evidence="5" type="ORF">DL1_07465</name>
</gene>
<proteinExistence type="predicted"/>
<keyword evidence="6" id="KW-1185">Reference proteome</keyword>
<name>A0A074TI74_9RHOB</name>
<dbReference type="AlphaFoldDB" id="A0A074TI74"/>
<dbReference type="GO" id="GO:0003677">
    <property type="term" value="F:DNA binding"/>
    <property type="evidence" value="ECO:0007669"/>
    <property type="project" value="UniProtKB-KW"/>
</dbReference>
<evidence type="ECO:0000256" key="3">
    <source>
        <dbReference type="ARBA" id="ARBA00023163"/>
    </source>
</evidence>
<dbReference type="EMBL" id="JHEH01000002">
    <property type="protein sequence ID" value="KEP71416.1"/>
    <property type="molecule type" value="Genomic_DNA"/>
</dbReference>
<accession>A0A074TI74</accession>
<organism evidence="5 6">
    <name type="scientific">Thioclava dalianensis</name>
    <dbReference type="NCBI Taxonomy" id="1185766"/>
    <lineage>
        <taxon>Bacteria</taxon>
        <taxon>Pseudomonadati</taxon>
        <taxon>Pseudomonadota</taxon>
        <taxon>Alphaproteobacteria</taxon>
        <taxon>Rhodobacterales</taxon>
        <taxon>Paracoccaceae</taxon>
        <taxon>Thioclava</taxon>
    </lineage>
</organism>
<dbReference type="PANTHER" id="PTHR33164:SF64">
    <property type="entry name" value="TRANSCRIPTIONAL REGULATOR SLYA"/>
    <property type="match status" value="1"/>
</dbReference>
<dbReference type="InterPro" id="IPR000835">
    <property type="entry name" value="HTH_MarR-typ"/>
</dbReference>
<keyword evidence="1" id="KW-0805">Transcription regulation</keyword>
<dbReference type="GO" id="GO:0006950">
    <property type="term" value="P:response to stress"/>
    <property type="evidence" value="ECO:0007669"/>
    <property type="project" value="TreeGrafter"/>
</dbReference>
<dbReference type="Pfam" id="PF12802">
    <property type="entry name" value="MarR_2"/>
    <property type="match status" value="1"/>
</dbReference>
<keyword evidence="2" id="KW-0238">DNA-binding</keyword>
<dbReference type="PROSITE" id="PS50995">
    <property type="entry name" value="HTH_MARR_2"/>
    <property type="match status" value="1"/>
</dbReference>
<dbReference type="PANTHER" id="PTHR33164">
    <property type="entry name" value="TRANSCRIPTIONAL REGULATOR, MARR FAMILY"/>
    <property type="match status" value="1"/>
</dbReference>
<dbReference type="OrthoDB" id="8452803at2"/>
<dbReference type="InterPro" id="IPR036390">
    <property type="entry name" value="WH_DNA-bd_sf"/>
</dbReference>
<protein>
    <submittedName>
        <fullName evidence="5">MarR family transcriptional regulator</fullName>
    </submittedName>
</protein>
<dbReference type="STRING" id="1185766.SAMN05216224_101339"/>
<evidence type="ECO:0000256" key="2">
    <source>
        <dbReference type="ARBA" id="ARBA00023125"/>
    </source>
</evidence>
<dbReference type="SUPFAM" id="SSF46785">
    <property type="entry name" value="Winged helix' DNA-binding domain"/>
    <property type="match status" value="1"/>
</dbReference>
<dbReference type="InterPro" id="IPR036388">
    <property type="entry name" value="WH-like_DNA-bd_sf"/>
</dbReference>
<dbReference type="InterPro" id="IPR039422">
    <property type="entry name" value="MarR/SlyA-like"/>
</dbReference>
<dbReference type="InterPro" id="IPR023187">
    <property type="entry name" value="Tscrpt_reg_MarR-type_CS"/>
</dbReference>
<dbReference type="Gene3D" id="1.10.10.10">
    <property type="entry name" value="Winged helix-like DNA-binding domain superfamily/Winged helix DNA-binding domain"/>
    <property type="match status" value="1"/>
</dbReference>
<dbReference type="GO" id="GO:0003700">
    <property type="term" value="F:DNA-binding transcription factor activity"/>
    <property type="evidence" value="ECO:0007669"/>
    <property type="project" value="InterPro"/>
</dbReference>
<evidence type="ECO:0000259" key="4">
    <source>
        <dbReference type="PROSITE" id="PS50995"/>
    </source>
</evidence>
<evidence type="ECO:0000256" key="1">
    <source>
        <dbReference type="ARBA" id="ARBA00023015"/>
    </source>
</evidence>
<dbReference type="SMART" id="SM00347">
    <property type="entry name" value="HTH_MARR"/>
    <property type="match status" value="1"/>
</dbReference>
<sequence>MTETYKDPVAAHDTDPRLTASRAMVRLVRRMRSVFDDQAHDMGLTYARAQTILEVSRREGLNQTALAECLDIETPTLNRTLDGLEKLGFLERRPDPDDKRVRQIYLTAHARANADQIERFLQDLRAQVYKGVSVQEMAQLQRTLDKMAANMAEMRLL</sequence>